<dbReference type="Gramene" id="TraesARI3D03G02037760.1">
    <property type="protein sequence ID" value="TraesARI3D03G02037760.1.CDS1"/>
    <property type="gene ID" value="TraesARI3D03G02037760"/>
</dbReference>
<dbReference type="AlphaFoldDB" id="A0A3B6H4M3"/>
<dbReference type="Gramene" id="TraesROB_scaffold_203466_01G000100.1">
    <property type="protein sequence ID" value="TraesROB_scaffold_203466_01G000100.1"/>
    <property type="gene ID" value="TraesROB_scaffold_203466_01G000100"/>
</dbReference>
<dbReference type="Gramene" id="TraesCS3D02G532600.1">
    <property type="protein sequence ID" value="TraesCS3D02G532600.1.cds1"/>
    <property type="gene ID" value="TraesCS3D02G532600"/>
</dbReference>
<dbReference type="CDD" id="cd22157">
    <property type="entry name" value="F-box_AtFBW1-like"/>
    <property type="match status" value="1"/>
</dbReference>
<dbReference type="PROSITE" id="PS50181">
    <property type="entry name" value="FBOX"/>
    <property type="match status" value="1"/>
</dbReference>
<dbReference type="Gramene" id="TraesJAG3D03G02008170.1">
    <property type="protein sequence ID" value="TraesJAG3D03G02008170.1.CDS1"/>
    <property type="gene ID" value="TraesJAG3D03G02008170"/>
</dbReference>
<dbReference type="Pfam" id="PF08268">
    <property type="entry name" value="FBA_3"/>
    <property type="match status" value="1"/>
</dbReference>
<dbReference type="OMA" id="EPELHIC"/>
<dbReference type="InterPro" id="IPR013187">
    <property type="entry name" value="F-box-assoc_dom_typ3"/>
</dbReference>
<evidence type="ECO:0000259" key="1">
    <source>
        <dbReference type="PROSITE" id="PS50181"/>
    </source>
</evidence>
<keyword evidence="3" id="KW-1185">Reference proteome</keyword>
<dbReference type="Pfam" id="PF00646">
    <property type="entry name" value="F-box"/>
    <property type="match status" value="1"/>
</dbReference>
<proteinExistence type="predicted"/>
<dbReference type="Gramene" id="TraesWEE_scaffold_008773_01G000200.1">
    <property type="protein sequence ID" value="TraesWEE_scaffold_008773_01G000200.1"/>
    <property type="gene ID" value="TraesWEE_scaffold_008773_01G000200"/>
</dbReference>
<dbReference type="Gene3D" id="1.20.1280.50">
    <property type="match status" value="1"/>
</dbReference>
<dbReference type="Gramene" id="TraesCLE_scaffold_003977_01G000400.1">
    <property type="protein sequence ID" value="TraesCLE_scaffold_003977_01G000400.1"/>
    <property type="gene ID" value="TraesCLE_scaffold_003977_01G000400"/>
</dbReference>
<reference evidence="2" key="2">
    <citation type="submission" date="2018-10" db="UniProtKB">
        <authorList>
            <consortium name="EnsemblPlants"/>
        </authorList>
    </citation>
    <scope>IDENTIFICATION</scope>
</reference>
<dbReference type="EnsemblPlants" id="TraesCS3D02G532600.1">
    <property type="protein sequence ID" value="TraesCS3D02G532600.1.cds1"/>
    <property type="gene ID" value="TraesCS3D02G532600"/>
</dbReference>
<dbReference type="PANTHER" id="PTHR31111">
    <property type="entry name" value="BNAA05G37150D PROTEIN-RELATED"/>
    <property type="match status" value="1"/>
</dbReference>
<sequence>MEDETAAPAAKIRIKTNPYIPHEVVTEILLRLPVTSLLRFRRVSKAWNATICNDPSFQCTHLRRHRTDDPCLLIAPRIHAIGKNFNGSLSGLYQWEEDHAYSTATALLYPMPVPPFPEFLEAHDLVHCDGLVLVGTRSAAWVLNPVMRRVVELPWGRLGDSTSFSYLEAFGLGRDPHSDAYKVVRFFTPPRVEVLTIGSSDDRCWHETVSQPPWFHVKRRPAAICFKGSLIWTVDQKDRNGQLGFLRFRLDEETFSLIPPPPCWSWDDHEASTLSELREVLCLTTSVGLMNRSLDMWICTDLDLPQWEKCYNILSDWTQPLHPVAMLGNGVLVCRSSGNYLHRCTFQPGKGVTVNHTICMNDLRYDNVDEGPLVEYPSRTATYFDAIPYVPSFVFI</sequence>
<dbReference type="Proteomes" id="UP000019116">
    <property type="component" value="Chromosome 3D"/>
</dbReference>
<dbReference type="Gramene" id="TraesCAD_scaffold_095951_01G000200.1">
    <property type="protein sequence ID" value="TraesCAD_scaffold_095951_01G000200.1"/>
    <property type="gene ID" value="TraesCAD_scaffold_095951_01G000200"/>
</dbReference>
<evidence type="ECO:0000313" key="2">
    <source>
        <dbReference type="EnsemblPlants" id="TraesCS3D02G532600.1.cds1"/>
    </source>
</evidence>
<dbReference type="Gramene" id="TraesCS3D03G1177800.1">
    <property type="protein sequence ID" value="TraesCS3D03G1177800.1.CDS1"/>
    <property type="gene ID" value="TraesCS3D03G1177800"/>
</dbReference>
<accession>A0A3B6H4M3</accession>
<protein>
    <recommendedName>
        <fullName evidence="1">F-box domain-containing protein</fullName>
    </recommendedName>
</protein>
<dbReference type="InterPro" id="IPR001810">
    <property type="entry name" value="F-box_dom"/>
</dbReference>
<dbReference type="Gramene" id="TraesPARA_EIv1.0_1177610.1">
    <property type="protein sequence ID" value="TraesPARA_EIv1.0_1177610.1.CDS1"/>
    <property type="gene ID" value="TraesPARA_EIv1.0_1177610"/>
</dbReference>
<dbReference type="SUPFAM" id="SSF81383">
    <property type="entry name" value="F-box domain"/>
    <property type="match status" value="1"/>
</dbReference>
<reference evidence="2" key="1">
    <citation type="submission" date="2018-08" db="EMBL/GenBank/DDBJ databases">
        <authorList>
            <person name="Rossello M."/>
        </authorList>
    </citation>
    <scope>NUCLEOTIDE SEQUENCE [LARGE SCALE GENOMIC DNA]</scope>
    <source>
        <strain evidence="2">cv. Chinese Spring</strain>
    </source>
</reference>
<dbReference type="Gramene" id="TraesSYM3D03G02026520.1">
    <property type="protein sequence ID" value="TraesSYM3D03G02026520.1.CDS1"/>
    <property type="gene ID" value="TraesSYM3D03G02026520"/>
</dbReference>
<dbReference type="NCBIfam" id="TIGR01640">
    <property type="entry name" value="F_box_assoc_1"/>
    <property type="match status" value="1"/>
</dbReference>
<evidence type="ECO:0000313" key="3">
    <source>
        <dbReference type="Proteomes" id="UP000019116"/>
    </source>
</evidence>
<dbReference type="Gramene" id="TraesNOR3D03G02027990.1">
    <property type="protein sequence ID" value="TraesNOR3D03G02027990.1.CDS1"/>
    <property type="gene ID" value="TraesNOR3D03G02027990"/>
</dbReference>
<organism evidence="2">
    <name type="scientific">Triticum aestivum</name>
    <name type="common">Wheat</name>
    <dbReference type="NCBI Taxonomy" id="4565"/>
    <lineage>
        <taxon>Eukaryota</taxon>
        <taxon>Viridiplantae</taxon>
        <taxon>Streptophyta</taxon>
        <taxon>Embryophyta</taxon>
        <taxon>Tracheophyta</taxon>
        <taxon>Spermatophyta</taxon>
        <taxon>Magnoliopsida</taxon>
        <taxon>Liliopsida</taxon>
        <taxon>Poales</taxon>
        <taxon>Poaceae</taxon>
        <taxon>BOP clade</taxon>
        <taxon>Pooideae</taxon>
        <taxon>Triticodae</taxon>
        <taxon>Triticeae</taxon>
        <taxon>Triticinae</taxon>
        <taxon>Triticum</taxon>
    </lineage>
</organism>
<dbReference type="InterPro" id="IPR017451">
    <property type="entry name" value="F-box-assoc_interact_dom"/>
</dbReference>
<dbReference type="InterPro" id="IPR036047">
    <property type="entry name" value="F-box-like_dom_sf"/>
</dbReference>
<dbReference type="SMART" id="SM00256">
    <property type="entry name" value="FBOX"/>
    <property type="match status" value="1"/>
</dbReference>
<dbReference type="Gramene" id="TraesMAC3D03G02001570.1">
    <property type="protein sequence ID" value="TraesMAC3D03G02001570.1.CDS1"/>
    <property type="gene ID" value="TraesMAC3D03G02001570"/>
</dbReference>
<dbReference type="PANTHER" id="PTHR31111:SF136">
    <property type="entry name" value="F-BOX ASSOCIATED DOMAIN-CONTAINING PROTEIN"/>
    <property type="match status" value="1"/>
</dbReference>
<dbReference type="STRING" id="4565.A0A3B6H4M3"/>
<dbReference type="Gramene" id="TraesJUL3D03G02019070.1">
    <property type="protein sequence ID" value="TraesJUL3D03G02019070.1.CDS1"/>
    <property type="gene ID" value="TraesJUL3D03G02019070"/>
</dbReference>
<feature type="domain" description="F-box" evidence="1">
    <location>
        <begin position="14"/>
        <end position="60"/>
    </location>
</feature>
<name>A0A3B6H4M3_WHEAT</name>
<dbReference type="Gramene" id="TraesSTA3D03G01996370.1">
    <property type="protein sequence ID" value="TraesSTA3D03G01996370.1.CDS1"/>
    <property type="gene ID" value="TraesSTA3D03G01996370"/>
</dbReference>